<dbReference type="Gramene" id="TraesKAR6D01G0098330.1">
    <property type="protein sequence ID" value="cds.TraesKAR6D01G0098330.1"/>
    <property type="gene ID" value="TraesKAR6D01G0098330"/>
</dbReference>
<proteinExistence type="inferred from homology"/>
<dbReference type="InterPro" id="IPR042197">
    <property type="entry name" value="Apaf_helical"/>
</dbReference>
<feature type="domain" description="NB-ARC" evidence="7">
    <location>
        <begin position="189"/>
        <end position="328"/>
    </location>
</feature>
<dbReference type="InterPro" id="IPR027417">
    <property type="entry name" value="P-loop_NTPase"/>
</dbReference>
<keyword evidence="12" id="KW-1185">Reference proteome</keyword>
<gene>
    <name evidence="11" type="primary">LOC123141352</name>
</gene>
<organism evidence="11">
    <name type="scientific">Triticum aestivum</name>
    <name type="common">Wheat</name>
    <dbReference type="NCBI Taxonomy" id="4565"/>
    <lineage>
        <taxon>Eukaryota</taxon>
        <taxon>Viridiplantae</taxon>
        <taxon>Streptophyta</taxon>
        <taxon>Embryophyta</taxon>
        <taxon>Tracheophyta</taxon>
        <taxon>Spermatophyta</taxon>
        <taxon>Magnoliopsida</taxon>
        <taxon>Liliopsida</taxon>
        <taxon>Poales</taxon>
        <taxon>Poaceae</taxon>
        <taxon>BOP clade</taxon>
        <taxon>Pooideae</taxon>
        <taxon>Triticodae</taxon>
        <taxon>Triticeae</taxon>
        <taxon>Triticinae</taxon>
        <taxon>Triticum</taxon>
    </lineage>
</organism>
<dbReference type="Gene3D" id="1.20.5.4130">
    <property type="match status" value="1"/>
</dbReference>
<dbReference type="Gene3D" id="3.40.50.300">
    <property type="entry name" value="P-loop containing nucleotide triphosphate hydrolases"/>
    <property type="match status" value="1"/>
</dbReference>
<dbReference type="InterPro" id="IPR041118">
    <property type="entry name" value="Rx_N"/>
</dbReference>
<dbReference type="Gramene" id="TraesCAD_scaffold_024347_01G000100.1">
    <property type="protein sequence ID" value="TraesCAD_scaffold_024347_01G000100.1"/>
    <property type="gene ID" value="TraesCAD_scaffold_024347_01G000100"/>
</dbReference>
<dbReference type="CDD" id="cd14798">
    <property type="entry name" value="RX-CC_like"/>
    <property type="match status" value="1"/>
</dbReference>
<dbReference type="Gramene" id="TraesNOR6D03G03733500.1">
    <property type="protein sequence ID" value="TraesNOR6D03G03733500.1"/>
    <property type="gene ID" value="TraesNOR6D03G03733500"/>
</dbReference>
<dbReference type="GO" id="GO:0006952">
    <property type="term" value="P:defense response"/>
    <property type="evidence" value="ECO:0007669"/>
    <property type="project" value="UniProtKB-KW"/>
</dbReference>
<dbReference type="PRINTS" id="PR00364">
    <property type="entry name" value="DISEASERSIST"/>
</dbReference>
<evidence type="ECO:0000256" key="6">
    <source>
        <dbReference type="ARBA" id="ARBA00023054"/>
    </source>
</evidence>
<comment type="similarity">
    <text evidence="1">Belongs to the disease resistance NB-LRR family.</text>
</comment>
<dbReference type="RefSeq" id="XP_044416459.1">
    <property type="nucleotide sequence ID" value="XM_044560524.1"/>
</dbReference>
<dbReference type="Gramene" id="TraesJUL6D03G03725800.1">
    <property type="protein sequence ID" value="TraesJUL6D03G03725800.1"/>
    <property type="gene ID" value="TraesJUL6D03G03725800"/>
</dbReference>
<dbReference type="Gramene" id="TraesCLE_scaffold_029229_01G000200.1">
    <property type="protein sequence ID" value="TraesCLE_scaffold_029229_01G000200.1"/>
    <property type="gene ID" value="TraesCLE_scaffold_029229_01G000200"/>
</dbReference>
<dbReference type="Pfam" id="PF23598">
    <property type="entry name" value="LRR_14"/>
    <property type="match status" value="1"/>
</dbReference>
<dbReference type="Gramene" id="TraesSYM6D03G03640120.1">
    <property type="protein sequence ID" value="TraesSYM6D03G03640120.1"/>
    <property type="gene ID" value="TraesSYM6D03G03640120"/>
</dbReference>
<feature type="domain" description="Disease resistance N-terminal" evidence="8">
    <location>
        <begin position="5"/>
        <end position="89"/>
    </location>
</feature>
<dbReference type="InterPro" id="IPR055414">
    <property type="entry name" value="LRR_R13L4/SHOC2-like"/>
</dbReference>
<evidence type="ECO:0000259" key="7">
    <source>
        <dbReference type="Pfam" id="PF00931"/>
    </source>
</evidence>
<dbReference type="EnsemblPlants" id="TraesCS6D02G145500.1">
    <property type="protein sequence ID" value="TraesCS6D02G145500.1"/>
    <property type="gene ID" value="TraesCS6D02G145500"/>
</dbReference>
<dbReference type="GeneID" id="123141352"/>
<dbReference type="OMA" id="STEWNIM"/>
<dbReference type="Pfam" id="PF18052">
    <property type="entry name" value="Rx_N"/>
    <property type="match status" value="1"/>
</dbReference>
<sequence>MAEAVLGPLVGRLQELVMSEARAMVAVNEDVRSLRDKLMWMQAFLRDAEPRRRANNDELIRVCLQQTRDVVFDTEDAIDQYFFRIDLSRYPSWIHTIVRVFRDFFTQVRVRSDLSKRIKLINTRFESIIDNKGKYKIDDGSETMPVTTWRPSTAISATAEKLDDFVIPLVGRAAQLKYLGHALISEKTKHPMAISVTGKSGVGKTKLVKERYERHSTKRYFDIKAWVTCAPNLNASNLMKLILPRLIGGSVKWSTDDDLRTMLQKVLKNKKYLLVIDAEVSSTEWNIMIDYLPTDNVNSRVVRITQAADLESPPPYFEEENIELHHFEEQDITVELFLATLFMSDKEKHCGDLVMEAVKTNHAKFIFDVTGGLPLAVVLLSGLLRTKEYPGEWWKVFKHLEGNSNERKRLDNILSMCFDDLPHGLKSCFLYFVGFPASTLVKARSLVCMWMAEGFLRPKEGKTMEKVGERYLHELIHRRLMNLPPLENAAPGDERVTVQTRVHDFLVLEAQEANFMEIHSGDDVPTLSTARRLSLQNHMDKYAALAEPLPKLRSIMSNFEKESQGGAETKKDIKTNVGACIPFPRKAHAHSNDVMQKLLQGSKFLRVIFLDGLEIGKKLPPEISNVKHLHYLGITSCSIDEIPSSVGNLTHLETLDVRGTSVTRLPREFRRIPTLRHVFGSIILPRRVGNLEQLQTLQEVKPDEDGGVWDTTTFACMKHLQSLYIWNLPDKNAQAVLAAIYEVKYLVLLSIEGKVISLELFTFSNFTRLQVMILKGKIEPPLNDSNPLYFRKFSTLTKLSLNKTKVSQYFINKLSVELPLLASLALLPESYEERCLAFKDGFQSLKELKLDLDMCVEEIVIEDPACPCLEKLEITNYSKGLHLKVRHNIEKIIKHQDYYLYKKMKI</sequence>
<evidence type="ECO:0000256" key="4">
    <source>
        <dbReference type="ARBA" id="ARBA00022741"/>
    </source>
</evidence>
<dbReference type="PANTHER" id="PTHR23155:SF1052">
    <property type="entry name" value="DISEASE RESISTANCE PROTEIN RPM1"/>
    <property type="match status" value="1"/>
</dbReference>
<dbReference type="InterPro" id="IPR036388">
    <property type="entry name" value="WH-like_DNA-bd_sf"/>
</dbReference>
<dbReference type="Gramene" id="TraesSTA6D03G03687080.1">
    <property type="protein sequence ID" value="TraesSTA6D03G03687080.1"/>
    <property type="gene ID" value="TraesSTA6D03G03687080"/>
</dbReference>
<accession>A0A3B6QCP4</accession>
<evidence type="ECO:0000259" key="8">
    <source>
        <dbReference type="Pfam" id="PF18052"/>
    </source>
</evidence>
<reference evidence="11" key="1">
    <citation type="submission" date="2018-08" db="EMBL/GenBank/DDBJ databases">
        <authorList>
            <person name="Rossello M."/>
        </authorList>
    </citation>
    <scope>NUCLEOTIDE SEQUENCE [LARGE SCALE GENOMIC DNA]</scope>
    <source>
        <strain evidence="11">cv. Chinese Spring</strain>
    </source>
</reference>
<dbReference type="Gramene" id="TraesPARA_EIv1.0_2185690.1">
    <property type="protein sequence ID" value="TraesPARA_EIv1.0_2185690.1.CDS"/>
    <property type="gene ID" value="TraesPARA_EIv1.0_2185690"/>
</dbReference>
<name>A0A3B6QCP4_WHEAT</name>
<dbReference type="OrthoDB" id="1517790at2759"/>
<feature type="domain" description="Disease resistance protein winged helix" evidence="9">
    <location>
        <begin position="435"/>
        <end position="505"/>
    </location>
</feature>
<dbReference type="Gene3D" id="1.10.10.10">
    <property type="entry name" value="Winged helix-like DNA-binding domain superfamily/Winged helix DNA-binding domain"/>
    <property type="match status" value="1"/>
</dbReference>
<dbReference type="Gramene" id="TraesROB_scaffold_069760_01G000100.1">
    <property type="protein sequence ID" value="TraesROB_scaffold_069760_01G000100.1"/>
    <property type="gene ID" value="TraesROB_scaffold_069760_01G000100"/>
</dbReference>
<protein>
    <recommendedName>
        <fullName evidence="13">NB-ARC domain-containing protein</fullName>
    </recommendedName>
</protein>
<dbReference type="Gramene" id="TraesWEE_scaffold_023741_01G000100.1">
    <property type="protein sequence ID" value="TraesWEE_scaffold_023741_01G000100.1"/>
    <property type="gene ID" value="TraesWEE_scaffold_023741_01G000100"/>
</dbReference>
<dbReference type="InterPro" id="IPR058922">
    <property type="entry name" value="WHD_DRP"/>
</dbReference>
<dbReference type="Pfam" id="PF00931">
    <property type="entry name" value="NB-ARC"/>
    <property type="match status" value="1"/>
</dbReference>
<dbReference type="InterPro" id="IPR032675">
    <property type="entry name" value="LRR_dom_sf"/>
</dbReference>
<dbReference type="Gene3D" id="3.80.10.10">
    <property type="entry name" value="Ribonuclease Inhibitor"/>
    <property type="match status" value="1"/>
</dbReference>
<dbReference type="Gene3D" id="1.10.8.430">
    <property type="entry name" value="Helical domain of apoptotic protease-activating factors"/>
    <property type="match status" value="1"/>
</dbReference>
<evidence type="ECO:0000256" key="3">
    <source>
        <dbReference type="ARBA" id="ARBA00022737"/>
    </source>
</evidence>
<keyword evidence="4" id="KW-0547">Nucleotide-binding</keyword>
<dbReference type="Pfam" id="PF23559">
    <property type="entry name" value="WHD_DRP"/>
    <property type="match status" value="1"/>
</dbReference>
<evidence type="ECO:0000256" key="2">
    <source>
        <dbReference type="ARBA" id="ARBA00022614"/>
    </source>
</evidence>
<keyword evidence="5" id="KW-0611">Plant defense</keyword>
<evidence type="ECO:0000259" key="9">
    <source>
        <dbReference type="Pfam" id="PF23559"/>
    </source>
</evidence>
<dbReference type="Gramene" id="TraesLAC6D03G03643550.1">
    <property type="protein sequence ID" value="TraesLAC6D03G03643550.1"/>
    <property type="gene ID" value="TraesLAC6D03G03643550"/>
</dbReference>
<dbReference type="PANTHER" id="PTHR23155">
    <property type="entry name" value="DISEASE RESISTANCE PROTEIN RP"/>
    <property type="match status" value="1"/>
</dbReference>
<dbReference type="InterPro" id="IPR044974">
    <property type="entry name" value="Disease_R_plants"/>
</dbReference>
<evidence type="ECO:0000313" key="12">
    <source>
        <dbReference type="Proteomes" id="UP000019116"/>
    </source>
</evidence>
<dbReference type="SUPFAM" id="SSF52540">
    <property type="entry name" value="P-loop containing nucleoside triphosphate hydrolases"/>
    <property type="match status" value="1"/>
</dbReference>
<evidence type="ECO:0000256" key="1">
    <source>
        <dbReference type="ARBA" id="ARBA00008894"/>
    </source>
</evidence>
<keyword evidence="3" id="KW-0677">Repeat</keyword>
<evidence type="ECO:0000256" key="5">
    <source>
        <dbReference type="ARBA" id="ARBA00022821"/>
    </source>
</evidence>
<dbReference type="PaxDb" id="4565-Traes_6DS_6F0319514.1"/>
<dbReference type="SMR" id="A0A3B6QCP4"/>
<dbReference type="AlphaFoldDB" id="A0A3B6QCP4"/>
<dbReference type="Gramene" id="TraesCS6D02G145500.1">
    <property type="protein sequence ID" value="TraesCS6D02G145500.1"/>
    <property type="gene ID" value="TraesCS6D02G145500"/>
</dbReference>
<feature type="domain" description="Disease resistance R13L4/SHOC-2-like LRR" evidence="10">
    <location>
        <begin position="593"/>
        <end position="880"/>
    </location>
</feature>
<dbReference type="Gramene" id="TraesLDM6D03G03696720.1">
    <property type="protein sequence ID" value="TraesLDM6D03G03696720.1"/>
    <property type="gene ID" value="TraesLDM6D03G03696720"/>
</dbReference>
<keyword evidence="6" id="KW-0175">Coiled coil</keyword>
<dbReference type="Proteomes" id="UP000019116">
    <property type="component" value="Chromosome 6D"/>
</dbReference>
<evidence type="ECO:0000313" key="11">
    <source>
        <dbReference type="EnsemblPlants" id="TraesCS6D02G145500.1"/>
    </source>
</evidence>
<dbReference type="InterPro" id="IPR038005">
    <property type="entry name" value="RX-like_CC"/>
</dbReference>
<keyword evidence="2" id="KW-0433">Leucine-rich repeat</keyword>
<dbReference type="Gramene" id="TraesJAG6D03G03676220.1">
    <property type="protein sequence ID" value="TraesJAG6D03G03676220.1"/>
    <property type="gene ID" value="TraesJAG6D03G03676220"/>
</dbReference>
<reference evidence="11" key="2">
    <citation type="submission" date="2018-10" db="UniProtKB">
        <authorList>
            <consortium name="EnsemblPlants"/>
        </authorList>
    </citation>
    <scope>IDENTIFICATION</scope>
</reference>
<dbReference type="STRING" id="4565.A0A3B6QCP4"/>
<evidence type="ECO:0000259" key="10">
    <source>
        <dbReference type="Pfam" id="PF23598"/>
    </source>
</evidence>
<evidence type="ECO:0008006" key="13">
    <source>
        <dbReference type="Google" id="ProtNLM"/>
    </source>
</evidence>
<dbReference type="InterPro" id="IPR002182">
    <property type="entry name" value="NB-ARC"/>
</dbReference>
<dbReference type="GO" id="GO:0043531">
    <property type="term" value="F:ADP binding"/>
    <property type="evidence" value="ECO:0007669"/>
    <property type="project" value="InterPro"/>
</dbReference>
<dbReference type="SUPFAM" id="SSF52047">
    <property type="entry name" value="RNI-like"/>
    <property type="match status" value="1"/>
</dbReference>
<dbReference type="KEGG" id="taes:123141352"/>
<dbReference type="GO" id="GO:0051707">
    <property type="term" value="P:response to other organism"/>
    <property type="evidence" value="ECO:0007669"/>
    <property type="project" value="UniProtKB-ARBA"/>
</dbReference>